<evidence type="ECO:0000259" key="1">
    <source>
        <dbReference type="SMART" id="SM00960"/>
    </source>
</evidence>
<dbReference type="OrthoDB" id="5187023at2"/>
<dbReference type="PANTHER" id="PTHR36222">
    <property type="entry name" value="SERINE PROTEASE INHIBITOR RV3364C"/>
    <property type="match status" value="1"/>
</dbReference>
<dbReference type="Gene3D" id="3.30.450.30">
    <property type="entry name" value="Dynein light chain 2a, cytoplasmic"/>
    <property type="match status" value="1"/>
</dbReference>
<proteinExistence type="predicted"/>
<dbReference type="PANTHER" id="PTHR36222:SF1">
    <property type="entry name" value="SERINE PROTEASE INHIBITOR RV3364C"/>
    <property type="match status" value="1"/>
</dbReference>
<comment type="caution">
    <text evidence="2">The sequence shown here is derived from an EMBL/GenBank/DDBJ whole genome shotgun (WGS) entry which is preliminary data.</text>
</comment>
<evidence type="ECO:0000313" key="2">
    <source>
        <dbReference type="EMBL" id="KAA2248862.1"/>
    </source>
</evidence>
<protein>
    <submittedName>
        <fullName evidence="2">Roadblock/LC7 domain-containing protein</fullName>
    </submittedName>
</protein>
<dbReference type="InterPro" id="IPR053141">
    <property type="entry name" value="Mycobact_SerProt_Inhib_Rv3364c"/>
</dbReference>
<feature type="domain" description="Roadblock/LAMTOR2" evidence="1">
    <location>
        <begin position="12"/>
        <end position="102"/>
    </location>
</feature>
<sequence>MSTFGEQPGDFAWFITEFVHRVPEVAHAVVVSADGLLLANSHGLPVDRAQQLSAVTSGLVSLTFGAARCFDAGEVGSTIVEMERGFLFLMSVSDGSALAVLTAPHCDMDLIAYEMTMLVERIGERLTPELRAALLSGTHT</sequence>
<evidence type="ECO:0000313" key="3">
    <source>
        <dbReference type="Proteomes" id="UP000323454"/>
    </source>
</evidence>
<accession>A0A5B2WDZ3</accession>
<reference evidence="2 3" key="1">
    <citation type="submission" date="2019-09" db="EMBL/GenBank/DDBJ databases">
        <title>Goodfellowia gen. nov., a new genus of the Pseudonocardineae related to Actinoalloteichus, containing Goodfellowia coeruleoviolacea gen. nov., comb. nov. gen. nov., comb. nov.</title>
        <authorList>
            <person name="Labeda D."/>
        </authorList>
    </citation>
    <scope>NUCLEOTIDE SEQUENCE [LARGE SCALE GENOMIC DNA]</scope>
    <source>
        <strain evidence="2 3">AN110305</strain>
    </source>
</reference>
<dbReference type="SUPFAM" id="SSF103196">
    <property type="entry name" value="Roadblock/LC7 domain"/>
    <property type="match status" value="1"/>
</dbReference>
<reference evidence="2 3" key="2">
    <citation type="submission" date="2019-09" db="EMBL/GenBank/DDBJ databases">
        <authorList>
            <person name="Jin C."/>
        </authorList>
    </citation>
    <scope>NUCLEOTIDE SEQUENCE [LARGE SCALE GENOMIC DNA]</scope>
    <source>
        <strain evidence="2 3">AN110305</strain>
    </source>
</reference>
<dbReference type="InterPro" id="IPR004942">
    <property type="entry name" value="Roadblock/LAMTOR2_dom"/>
</dbReference>
<keyword evidence="3" id="KW-1185">Reference proteome</keyword>
<dbReference type="Pfam" id="PF03259">
    <property type="entry name" value="Robl_LC7"/>
    <property type="match status" value="1"/>
</dbReference>
<dbReference type="RefSeq" id="WP_149855043.1">
    <property type="nucleotide sequence ID" value="NZ_VUOB01000103.1"/>
</dbReference>
<organism evidence="2 3">
    <name type="scientific">Solihabitans fulvus</name>
    <dbReference type="NCBI Taxonomy" id="1892852"/>
    <lineage>
        <taxon>Bacteria</taxon>
        <taxon>Bacillati</taxon>
        <taxon>Actinomycetota</taxon>
        <taxon>Actinomycetes</taxon>
        <taxon>Pseudonocardiales</taxon>
        <taxon>Pseudonocardiaceae</taxon>
        <taxon>Solihabitans</taxon>
    </lineage>
</organism>
<dbReference type="Proteomes" id="UP000323454">
    <property type="component" value="Unassembled WGS sequence"/>
</dbReference>
<dbReference type="EMBL" id="VUOB01000103">
    <property type="protein sequence ID" value="KAA2248862.1"/>
    <property type="molecule type" value="Genomic_DNA"/>
</dbReference>
<name>A0A5B2WDZ3_9PSEU</name>
<gene>
    <name evidence="2" type="ORF">F0L68_39470</name>
</gene>
<dbReference type="AlphaFoldDB" id="A0A5B2WDZ3"/>
<dbReference type="SMART" id="SM00960">
    <property type="entry name" value="Robl_LC7"/>
    <property type="match status" value="1"/>
</dbReference>